<gene>
    <name evidence="1" type="ORF">I3842_01G107400</name>
</gene>
<reference evidence="1" key="1">
    <citation type="submission" date="2021-01" db="EMBL/GenBank/DDBJ databases">
        <authorList>
            <person name="Lovell J.T."/>
            <person name="Bentley N."/>
            <person name="Bhattarai G."/>
            <person name="Jenkins J.W."/>
            <person name="Sreedasyam A."/>
            <person name="Alarcon Y."/>
            <person name="Bock C."/>
            <person name="Boston L."/>
            <person name="Carlson J."/>
            <person name="Cervantes K."/>
            <person name="Clermont K."/>
            <person name="Krom N."/>
            <person name="Kubenka K."/>
            <person name="Mamidi S."/>
            <person name="Mattison C."/>
            <person name="Monteros M."/>
            <person name="Pisani C."/>
            <person name="Plott C."/>
            <person name="Rajasekar S."/>
            <person name="Rhein H.S."/>
            <person name="Rohla C."/>
            <person name="Song M."/>
            <person name="Hilaire R.S."/>
            <person name="Shu S."/>
            <person name="Wells L."/>
            <person name="Wang X."/>
            <person name="Webber J."/>
            <person name="Heerema R.J."/>
            <person name="Klein P."/>
            <person name="Conner P."/>
            <person name="Grauke L."/>
            <person name="Grimwood J."/>
            <person name="Schmutz J."/>
            <person name="Randall J.J."/>
        </authorList>
    </citation>
    <scope>NUCLEOTIDE SEQUENCE</scope>
    <source>
        <tissue evidence="1">Leaf</tissue>
    </source>
</reference>
<evidence type="ECO:0000313" key="2">
    <source>
        <dbReference type="Proteomes" id="UP000811246"/>
    </source>
</evidence>
<organism evidence="1 2">
    <name type="scientific">Carya illinoinensis</name>
    <name type="common">Pecan</name>
    <dbReference type="NCBI Taxonomy" id="32201"/>
    <lineage>
        <taxon>Eukaryota</taxon>
        <taxon>Viridiplantae</taxon>
        <taxon>Streptophyta</taxon>
        <taxon>Embryophyta</taxon>
        <taxon>Tracheophyta</taxon>
        <taxon>Spermatophyta</taxon>
        <taxon>Magnoliopsida</taxon>
        <taxon>eudicotyledons</taxon>
        <taxon>Gunneridae</taxon>
        <taxon>Pentapetalae</taxon>
        <taxon>rosids</taxon>
        <taxon>fabids</taxon>
        <taxon>Fagales</taxon>
        <taxon>Juglandaceae</taxon>
        <taxon>Carya</taxon>
    </lineage>
</organism>
<proteinExistence type="predicted"/>
<evidence type="ECO:0000313" key="1">
    <source>
        <dbReference type="EMBL" id="KAG6730985.1"/>
    </source>
</evidence>
<dbReference type="EMBL" id="CM031825">
    <property type="protein sequence ID" value="KAG6730985.1"/>
    <property type="molecule type" value="Genomic_DNA"/>
</dbReference>
<sequence>MELNLVYSCNIFLKIRQIQQLLKSYTSLQTILLS</sequence>
<dbReference type="Proteomes" id="UP000811246">
    <property type="component" value="Chromosome 1"/>
</dbReference>
<protein>
    <submittedName>
        <fullName evidence="1">Uncharacterized protein</fullName>
    </submittedName>
</protein>
<dbReference type="AlphaFoldDB" id="A0A922K4R7"/>
<name>A0A922K4R7_CARIL</name>
<accession>A0A922K4R7</accession>
<comment type="caution">
    <text evidence="1">The sequence shown here is derived from an EMBL/GenBank/DDBJ whole genome shotgun (WGS) entry which is preliminary data.</text>
</comment>